<gene>
    <name evidence="7" type="ORF">JXQ802_LOCUS35194</name>
    <name evidence="6" type="ORF">PYM288_LOCUS22732</name>
</gene>
<evidence type="ECO:0000256" key="3">
    <source>
        <dbReference type="SAM" id="MobiDB-lite"/>
    </source>
</evidence>
<dbReference type="GO" id="GO:0004842">
    <property type="term" value="F:ubiquitin-protein transferase activity"/>
    <property type="evidence" value="ECO:0007669"/>
    <property type="project" value="InterPro"/>
</dbReference>
<evidence type="ECO:0000313" key="8">
    <source>
        <dbReference type="Proteomes" id="UP000663854"/>
    </source>
</evidence>
<evidence type="ECO:0000259" key="4">
    <source>
        <dbReference type="PROSITE" id="PS50188"/>
    </source>
</evidence>
<evidence type="ECO:0000313" key="7">
    <source>
        <dbReference type="EMBL" id="CAF1409513.1"/>
    </source>
</evidence>
<feature type="compositionally biased region" description="Polar residues" evidence="3">
    <location>
        <begin position="234"/>
        <end position="246"/>
    </location>
</feature>
<feature type="domain" description="B30.2/SPRY" evidence="4">
    <location>
        <begin position="813"/>
        <end position="1026"/>
    </location>
</feature>
<protein>
    <submittedName>
        <fullName evidence="6">Uncharacterized protein</fullName>
    </submittedName>
</protein>
<feature type="compositionally biased region" description="Acidic residues" evidence="3">
    <location>
        <begin position="196"/>
        <end position="214"/>
    </location>
</feature>
<feature type="compositionally biased region" description="Basic and acidic residues" evidence="3">
    <location>
        <begin position="215"/>
        <end position="233"/>
    </location>
</feature>
<feature type="domain" description="HECT" evidence="5">
    <location>
        <begin position="1363"/>
        <end position="1552"/>
    </location>
</feature>
<dbReference type="InterPro" id="IPR043136">
    <property type="entry name" value="B30.2/SPRY_sf"/>
</dbReference>
<dbReference type="SUPFAM" id="SSF56204">
    <property type="entry name" value="Hect, E3 ligase catalytic domain"/>
    <property type="match status" value="1"/>
</dbReference>
<evidence type="ECO:0000256" key="1">
    <source>
        <dbReference type="ARBA" id="ARBA00022786"/>
    </source>
</evidence>
<dbReference type="InterPro" id="IPR013320">
    <property type="entry name" value="ConA-like_dom_sf"/>
</dbReference>
<dbReference type="Gene3D" id="3.30.2160.10">
    <property type="entry name" value="Hect, E3 ligase catalytic domain"/>
    <property type="match status" value="1"/>
</dbReference>
<dbReference type="Gene3D" id="3.90.1750.10">
    <property type="entry name" value="Hect, E3 ligase catalytic domains"/>
    <property type="match status" value="1"/>
</dbReference>
<evidence type="ECO:0000313" key="6">
    <source>
        <dbReference type="EMBL" id="CAF1160819.1"/>
    </source>
</evidence>
<accession>A0A814TEX6</accession>
<reference evidence="6" key="1">
    <citation type="submission" date="2021-02" db="EMBL/GenBank/DDBJ databases">
        <authorList>
            <person name="Nowell W R."/>
        </authorList>
    </citation>
    <scope>NUCLEOTIDE SEQUENCE</scope>
</reference>
<proteinExistence type="predicted"/>
<dbReference type="PROSITE" id="PS50188">
    <property type="entry name" value="B302_SPRY"/>
    <property type="match status" value="1"/>
</dbReference>
<dbReference type="EMBL" id="CAJNOH010000994">
    <property type="protein sequence ID" value="CAF1160819.1"/>
    <property type="molecule type" value="Genomic_DNA"/>
</dbReference>
<feature type="active site" description="Glycyl thioester intermediate" evidence="2">
    <location>
        <position position="1519"/>
    </location>
</feature>
<comment type="caution">
    <text evidence="6">The sequence shown here is derived from an EMBL/GenBank/DDBJ whole genome shotgun (WGS) entry which is preliminary data.</text>
</comment>
<dbReference type="PANTHER" id="PTHR46654:SF1">
    <property type="entry name" value="E3 UBIQUITIN-PROTEIN LIGASE HECTD3"/>
    <property type="match status" value="1"/>
</dbReference>
<dbReference type="InterPro" id="IPR042469">
    <property type="entry name" value="HECTD3"/>
</dbReference>
<name>A0A814TEX6_9BILA</name>
<dbReference type="SMART" id="SM00119">
    <property type="entry name" value="HECTc"/>
    <property type="match status" value="1"/>
</dbReference>
<dbReference type="InterPro" id="IPR000569">
    <property type="entry name" value="HECT_dom"/>
</dbReference>
<dbReference type="Pfam" id="PF00632">
    <property type="entry name" value="HECT"/>
    <property type="match status" value="1"/>
</dbReference>
<organism evidence="6 8">
    <name type="scientific">Rotaria sordida</name>
    <dbReference type="NCBI Taxonomy" id="392033"/>
    <lineage>
        <taxon>Eukaryota</taxon>
        <taxon>Metazoa</taxon>
        <taxon>Spiralia</taxon>
        <taxon>Gnathifera</taxon>
        <taxon>Rotifera</taxon>
        <taxon>Eurotatoria</taxon>
        <taxon>Bdelloidea</taxon>
        <taxon>Philodinida</taxon>
        <taxon>Philodinidae</taxon>
        <taxon>Rotaria</taxon>
    </lineage>
</organism>
<dbReference type="CDD" id="cd11709">
    <property type="entry name" value="SPRY"/>
    <property type="match status" value="1"/>
</dbReference>
<dbReference type="InterPro" id="IPR035983">
    <property type="entry name" value="Hect_E3_ubiquitin_ligase"/>
</dbReference>
<feature type="region of interest" description="Disordered" evidence="3">
    <location>
        <begin position="188"/>
        <end position="246"/>
    </location>
</feature>
<dbReference type="Proteomes" id="UP000663854">
    <property type="component" value="Unassembled WGS sequence"/>
</dbReference>
<evidence type="ECO:0000313" key="9">
    <source>
        <dbReference type="Proteomes" id="UP000663870"/>
    </source>
</evidence>
<sequence>MFTNEQQLQASLTKKLADNQAIDRSIFSKRYALSSNVANAELSDDGNSKEMQLPELSHFIIQSLTSILIILIKSAEKNDPTIVHQILTLTSQLCEQIPAKCLSTGDNLLSASLKPLTDYIYDLSFSKDSTVAKKAIKIRLGFSISQASFKHILPLLTNLIFITDDVYDVQGLFIRWNDDLTVALDDWEKQQSTDSTETDEDDTQPEPEPEPESDSESKSKSDHDVEQEKDKDTTLNQTAAASVRLTGTNETPFGIYETIAGGNSSSSTSGYGTGNYPSNENPSNVFDDYVSTKYLNFGNCGSHDAGLRTGLYFILKRGPSIVTGLRFYTANDCPDRDPLTVTLEGSNEPGELLHLGSSWNLIYKGPSGLENDPDRQSRGVKQSFSNSTPYASYRLLITEKRDYGDAVQYSKFQLYGYQQRASNEICLSSLDYLKSIEAFPNEQLINLDDRHFSGQFISSIILAHIDIDNEFNSKKQFQSGSLDGSMSFEFHPDTFKQLFRIIEQLAATITQDSSTAVIHMLTVCLRLFTTHLKFLCAVKSTLDKDLFGTNDELRKTIQTSSTESNTNIDLSKFATPDDLEKWFEVLLKLACGDNDEKSDYKAIRVIIEIETNTDDSDDTSFPYLIQYSQTNETEWANADKLRIEVAVPPPTLLSLPNVINSNEDIHSLLDTLGYFIQIDTSTTESQPLLQIKRRSVAVLCEILNEKKIVEIFMQKPYASTIAKLSIPEKNRTPPSDLRLFNRQHLEQYCLSLDNCKRSKQIVEDSDTEKEIINDEVDDSFSIWNRIPIDCEQLIVEALTTNSMIYNGWKPYTSKEDIELYKQGRIGGSDELSIMPMPRSISDSSVFEESGNKHKFKGRITPTSGNTHVSFPTFIVDNIRLTEGNWYYCIKFRTAALAQVGWATTGFMPAGDSGRGVGDDKYSWSYDGSRGTLYHQTEYRNFTSDDIRWKDDDVCGCAIEIDGENTKIKYWLNGRFLGTAFEHQCNIGTTTTKCNLLPNGRGTTYFPAISSQATYNAADYELIFSPEDMTECPLPKGYKPLMMPKLINIENSIVAYPYSAYLVGNNVQDYFTTVRRTTASTSVLRDFVNEQHLQATFTVEDHQLRLPENSDGFPFSLDNYSTSLTISFDFEVQTETENDILLCTLGTPEMFSVRIPLNGALDERMKSSKHSLEPLVAPPFSLIVSSLIAIGYNVTWIESVMKQYKTENIQLIDTWIRETKEELQKKDLEDRRQHYFTILSRLSPSIDREKIQDLLTFSKFDTDEEIAAAGELIIAHWKNLQTFKSSGNDKAAPSGNANWYHQTVAADQTYQSKVFILHLFVTLIQTSKTFHLSEQIQNFLFQLFIELSSSETMTVSRPIMSSAGETYELVPGGSEIPITANNFQEYCTRYREYRLNEFSRQIEFIRQGLYSVVPGYYLNLFTASELEESVCGKGEIDIEILKRNTNYGGNLNENSPHIQRFWNVLSEMFNEEQKKQFLIFVWGRSTLPVQDEDFTMKFGISEYYLSSNEVDKALPRSHTCFFTIDLPEYSTTEIMYERLNYAIMNCSSIDGDGNMNEMPE</sequence>
<dbReference type="SUPFAM" id="SSF49899">
    <property type="entry name" value="Concanavalin A-like lectins/glucanases"/>
    <property type="match status" value="1"/>
</dbReference>
<keyword evidence="9" id="KW-1185">Reference proteome</keyword>
<dbReference type="EMBL" id="CAJNOL010001720">
    <property type="protein sequence ID" value="CAF1409513.1"/>
    <property type="molecule type" value="Genomic_DNA"/>
</dbReference>
<dbReference type="InterPro" id="IPR001870">
    <property type="entry name" value="B30.2/SPRY"/>
</dbReference>
<evidence type="ECO:0000259" key="5">
    <source>
        <dbReference type="PROSITE" id="PS50237"/>
    </source>
</evidence>
<dbReference type="Pfam" id="PF00622">
    <property type="entry name" value="SPRY"/>
    <property type="match status" value="1"/>
</dbReference>
<dbReference type="PROSITE" id="PS50237">
    <property type="entry name" value="HECT"/>
    <property type="match status" value="1"/>
</dbReference>
<dbReference type="PANTHER" id="PTHR46654">
    <property type="entry name" value="E3 UBIQUITIN-PROTEIN LIGASE HECTD3"/>
    <property type="match status" value="1"/>
</dbReference>
<dbReference type="Proteomes" id="UP000663870">
    <property type="component" value="Unassembled WGS sequence"/>
</dbReference>
<dbReference type="InterPro" id="IPR003877">
    <property type="entry name" value="SPRY_dom"/>
</dbReference>
<keyword evidence="1 2" id="KW-0833">Ubl conjugation pathway</keyword>
<dbReference type="Gene3D" id="3.30.2410.10">
    <property type="entry name" value="Hect, E3 ligase catalytic domain"/>
    <property type="match status" value="1"/>
</dbReference>
<dbReference type="Gene3D" id="2.60.120.920">
    <property type="match status" value="1"/>
</dbReference>
<evidence type="ECO:0000256" key="2">
    <source>
        <dbReference type="PROSITE-ProRule" id="PRU00104"/>
    </source>
</evidence>